<name>A0ABW3Y6G1_9ACTN</name>
<evidence type="ECO:0000313" key="3">
    <source>
        <dbReference type="Proteomes" id="UP001597260"/>
    </source>
</evidence>
<dbReference type="Proteomes" id="UP001597260">
    <property type="component" value="Unassembled WGS sequence"/>
</dbReference>
<dbReference type="RefSeq" id="WP_377566175.1">
    <property type="nucleotide sequence ID" value="NZ_JBHTMP010000001.1"/>
</dbReference>
<keyword evidence="1" id="KW-0732">Signal</keyword>
<gene>
    <name evidence="2" type="ORF">ACFQ4H_01810</name>
</gene>
<dbReference type="EMBL" id="JBHTMP010000001">
    <property type="protein sequence ID" value="MFD1319819.1"/>
    <property type="molecule type" value="Genomic_DNA"/>
</dbReference>
<sequence>MSKLFRMIASASVLACVLSTAAVVSGASPAQAGVVQVWDSFEGSPWTRMDSGGDGDGVAGFDINGGVAYTGANNGWLHVGNGWAAHRLAVNLDGGFSGKKWNCSAAVRMNVLGAGAVAGLQVWDPNGWHIIAEHYPWINGNGSGYHLVAIHNLDLTRFHGNIYLQVIYGDNRPTPQFIRVDDLVLQCYY</sequence>
<keyword evidence="3" id="KW-1185">Reference proteome</keyword>
<comment type="caution">
    <text evidence="2">The sequence shown here is derived from an EMBL/GenBank/DDBJ whole genome shotgun (WGS) entry which is preliminary data.</text>
</comment>
<evidence type="ECO:0000313" key="2">
    <source>
        <dbReference type="EMBL" id="MFD1319819.1"/>
    </source>
</evidence>
<accession>A0ABW3Y6G1</accession>
<proteinExistence type="predicted"/>
<organism evidence="2 3">
    <name type="scientific">Micromonospora sonneratiae</name>
    <dbReference type="NCBI Taxonomy" id="1184706"/>
    <lineage>
        <taxon>Bacteria</taxon>
        <taxon>Bacillati</taxon>
        <taxon>Actinomycetota</taxon>
        <taxon>Actinomycetes</taxon>
        <taxon>Micromonosporales</taxon>
        <taxon>Micromonosporaceae</taxon>
        <taxon>Micromonospora</taxon>
    </lineage>
</organism>
<evidence type="ECO:0000256" key="1">
    <source>
        <dbReference type="SAM" id="SignalP"/>
    </source>
</evidence>
<feature type="chain" id="PRO_5046833288" evidence="1">
    <location>
        <begin position="33"/>
        <end position="189"/>
    </location>
</feature>
<feature type="signal peptide" evidence="1">
    <location>
        <begin position="1"/>
        <end position="32"/>
    </location>
</feature>
<reference evidence="3" key="1">
    <citation type="journal article" date="2019" name="Int. J. Syst. Evol. Microbiol.">
        <title>The Global Catalogue of Microorganisms (GCM) 10K type strain sequencing project: providing services to taxonomists for standard genome sequencing and annotation.</title>
        <authorList>
            <consortium name="The Broad Institute Genomics Platform"/>
            <consortium name="The Broad Institute Genome Sequencing Center for Infectious Disease"/>
            <person name="Wu L."/>
            <person name="Ma J."/>
        </authorList>
    </citation>
    <scope>NUCLEOTIDE SEQUENCE [LARGE SCALE GENOMIC DNA]</scope>
    <source>
        <strain evidence="3">JCM 31037</strain>
    </source>
</reference>
<protein>
    <submittedName>
        <fullName evidence="2">Uncharacterized protein</fullName>
    </submittedName>
</protein>